<dbReference type="Pfam" id="PF07859">
    <property type="entry name" value="Abhydrolase_3"/>
    <property type="match status" value="1"/>
</dbReference>
<proteinExistence type="predicted"/>
<evidence type="ECO:0000313" key="3">
    <source>
        <dbReference type="Proteomes" id="UP001188597"/>
    </source>
</evidence>
<accession>A0AA88V0E5</accession>
<sequence length="64" mass="7245">MVCGSYLCRFKQIVIMRFANRRLFAFMSAAFTRIHNSCNELAAEILAVAVSVECRLAPEHRLPA</sequence>
<evidence type="ECO:0000259" key="1">
    <source>
        <dbReference type="Pfam" id="PF07859"/>
    </source>
</evidence>
<evidence type="ECO:0000313" key="2">
    <source>
        <dbReference type="EMBL" id="KAK2999456.1"/>
    </source>
</evidence>
<reference evidence="2" key="1">
    <citation type="submission" date="2022-12" db="EMBL/GenBank/DDBJ databases">
        <title>Draft genome assemblies for two species of Escallonia (Escalloniales).</title>
        <authorList>
            <person name="Chanderbali A."/>
            <person name="Dervinis C."/>
            <person name="Anghel I."/>
            <person name="Soltis D."/>
            <person name="Soltis P."/>
            <person name="Zapata F."/>
        </authorList>
    </citation>
    <scope>NUCLEOTIDE SEQUENCE</scope>
    <source>
        <strain evidence="2">UCBG64.0493</strain>
        <tissue evidence="2">Leaf</tissue>
    </source>
</reference>
<dbReference type="AlphaFoldDB" id="A0AA88V0E5"/>
<name>A0AA88V0E5_9ASTE</name>
<comment type="caution">
    <text evidence="2">The sequence shown here is derived from an EMBL/GenBank/DDBJ whole genome shotgun (WGS) entry which is preliminary data.</text>
</comment>
<organism evidence="2 3">
    <name type="scientific">Escallonia herrerae</name>
    <dbReference type="NCBI Taxonomy" id="1293975"/>
    <lineage>
        <taxon>Eukaryota</taxon>
        <taxon>Viridiplantae</taxon>
        <taxon>Streptophyta</taxon>
        <taxon>Embryophyta</taxon>
        <taxon>Tracheophyta</taxon>
        <taxon>Spermatophyta</taxon>
        <taxon>Magnoliopsida</taxon>
        <taxon>eudicotyledons</taxon>
        <taxon>Gunneridae</taxon>
        <taxon>Pentapetalae</taxon>
        <taxon>asterids</taxon>
        <taxon>campanulids</taxon>
        <taxon>Escalloniales</taxon>
        <taxon>Escalloniaceae</taxon>
        <taxon>Escallonia</taxon>
    </lineage>
</organism>
<dbReference type="GO" id="GO:0016787">
    <property type="term" value="F:hydrolase activity"/>
    <property type="evidence" value="ECO:0007669"/>
    <property type="project" value="InterPro"/>
</dbReference>
<protein>
    <recommendedName>
        <fullName evidence="1">Alpha/beta hydrolase fold-3 domain-containing protein</fullName>
    </recommendedName>
</protein>
<keyword evidence="3" id="KW-1185">Reference proteome</keyword>
<gene>
    <name evidence="2" type="ORF">RJ639_023081</name>
</gene>
<dbReference type="InterPro" id="IPR013094">
    <property type="entry name" value="AB_hydrolase_3"/>
</dbReference>
<dbReference type="EMBL" id="JAVXUP010003278">
    <property type="protein sequence ID" value="KAK2999456.1"/>
    <property type="molecule type" value="Genomic_DNA"/>
</dbReference>
<dbReference type="Proteomes" id="UP001188597">
    <property type="component" value="Unassembled WGS sequence"/>
</dbReference>
<feature type="domain" description="Alpha/beta hydrolase fold-3" evidence="1">
    <location>
        <begin position="26"/>
        <end position="64"/>
    </location>
</feature>